<dbReference type="EMBL" id="OW240920">
    <property type="protein sequence ID" value="CAH2313874.1"/>
    <property type="molecule type" value="Genomic_DNA"/>
</dbReference>
<reference evidence="2" key="1">
    <citation type="submission" date="2022-03" db="EMBL/GenBank/DDBJ databases">
        <authorList>
            <person name="Alioto T."/>
            <person name="Alioto T."/>
            <person name="Gomez Garrido J."/>
        </authorList>
    </citation>
    <scope>NUCLEOTIDE SEQUENCE</scope>
</reference>
<organism evidence="2 3">
    <name type="scientific">Pelobates cultripes</name>
    <name type="common">Western spadefoot toad</name>
    <dbReference type="NCBI Taxonomy" id="61616"/>
    <lineage>
        <taxon>Eukaryota</taxon>
        <taxon>Metazoa</taxon>
        <taxon>Chordata</taxon>
        <taxon>Craniata</taxon>
        <taxon>Vertebrata</taxon>
        <taxon>Euteleostomi</taxon>
        <taxon>Amphibia</taxon>
        <taxon>Batrachia</taxon>
        <taxon>Anura</taxon>
        <taxon>Pelobatoidea</taxon>
        <taxon>Pelobatidae</taxon>
        <taxon>Pelobates</taxon>
    </lineage>
</organism>
<feature type="transmembrane region" description="Helical" evidence="1">
    <location>
        <begin position="24"/>
        <end position="49"/>
    </location>
</feature>
<protein>
    <submittedName>
        <fullName evidence="2">Uncharacterized protein</fullName>
    </submittedName>
</protein>
<sequence length="126" mass="14538">MLLIPGIVCKPTLAAGSDDFPFWAIILISLAAIMTLLFLLCLICTISVITCPSIRLRHHWIRSYFPHLAFWWEDTEAEIGGVLSMWVLNECLDTRFVKRPIPCLRRYTEKAQPKQSQSVWETKKSM</sequence>
<dbReference type="Proteomes" id="UP001295444">
    <property type="component" value="Chromosome 09"/>
</dbReference>
<keyword evidence="1" id="KW-0472">Membrane</keyword>
<keyword evidence="1" id="KW-1133">Transmembrane helix</keyword>
<gene>
    <name evidence="2" type="ORF">PECUL_23A034408</name>
</gene>
<dbReference type="AlphaFoldDB" id="A0AAD1SZE9"/>
<keyword evidence="1" id="KW-0812">Transmembrane</keyword>
<evidence type="ECO:0000313" key="2">
    <source>
        <dbReference type="EMBL" id="CAH2313874.1"/>
    </source>
</evidence>
<evidence type="ECO:0000313" key="3">
    <source>
        <dbReference type="Proteomes" id="UP001295444"/>
    </source>
</evidence>
<evidence type="ECO:0000256" key="1">
    <source>
        <dbReference type="SAM" id="Phobius"/>
    </source>
</evidence>
<proteinExistence type="predicted"/>
<accession>A0AAD1SZE9</accession>
<keyword evidence="3" id="KW-1185">Reference proteome</keyword>
<name>A0AAD1SZE9_PELCU</name>